<dbReference type="Pfam" id="PF12729">
    <property type="entry name" value="4HB_MCP_1"/>
    <property type="match status" value="1"/>
</dbReference>
<evidence type="ECO:0000256" key="6">
    <source>
        <dbReference type="ARBA" id="ARBA00023136"/>
    </source>
</evidence>
<keyword evidence="4 10" id="KW-0812">Transmembrane</keyword>
<proteinExistence type="inferred from homology"/>
<comment type="caution">
    <text evidence="12">The sequence shown here is derived from an EMBL/GenBank/DDBJ whole genome shotgun (WGS) entry which is preliminary data.</text>
</comment>
<dbReference type="SMART" id="SM00283">
    <property type="entry name" value="MA"/>
    <property type="match status" value="1"/>
</dbReference>
<protein>
    <submittedName>
        <fullName evidence="12">Methyl-accepting chemotaxis protein</fullName>
    </submittedName>
</protein>
<dbReference type="OrthoDB" id="2489132at2"/>
<feature type="transmembrane region" description="Helical" evidence="10">
    <location>
        <begin position="181"/>
        <end position="204"/>
    </location>
</feature>
<name>A0A396S0G8_9PSED</name>
<dbReference type="InterPro" id="IPR024478">
    <property type="entry name" value="HlyB_4HB_MCP"/>
</dbReference>
<comment type="similarity">
    <text evidence="8">Belongs to the methyl-accepting chemotaxis (MCP) protein family.</text>
</comment>
<feature type="domain" description="Methyl-accepting transducer" evidence="11">
    <location>
        <begin position="263"/>
        <end position="499"/>
    </location>
</feature>
<dbReference type="EMBL" id="QJSA01000003">
    <property type="protein sequence ID" value="RHW22394.1"/>
    <property type="molecule type" value="Genomic_DNA"/>
</dbReference>
<dbReference type="Pfam" id="PF00015">
    <property type="entry name" value="MCPsignal"/>
    <property type="match status" value="1"/>
</dbReference>
<evidence type="ECO:0000256" key="7">
    <source>
        <dbReference type="ARBA" id="ARBA00023224"/>
    </source>
</evidence>
<dbReference type="SUPFAM" id="SSF58104">
    <property type="entry name" value="Methyl-accepting chemotaxis protein (MCP) signaling domain"/>
    <property type="match status" value="1"/>
</dbReference>
<keyword evidence="6 10" id="KW-0472">Membrane</keyword>
<keyword evidence="3" id="KW-0488">Methylation</keyword>
<evidence type="ECO:0000256" key="8">
    <source>
        <dbReference type="ARBA" id="ARBA00029447"/>
    </source>
</evidence>
<reference evidence="12 13" key="1">
    <citation type="submission" date="2018-06" db="EMBL/GenBank/DDBJ databases">
        <title>Pseudomonas jilinensis sp. nov., isolated from the production water of Jilin Oilfield in China.</title>
        <authorList>
            <person name="Wang J."/>
        </authorList>
    </citation>
    <scope>NUCLEOTIDE SEQUENCE [LARGE SCALE GENOMIC DNA]</scope>
    <source>
        <strain evidence="12 13">JS15-10A1</strain>
    </source>
</reference>
<accession>A0A396S0G8</accession>
<dbReference type="PANTHER" id="PTHR32089">
    <property type="entry name" value="METHYL-ACCEPTING CHEMOTAXIS PROTEIN MCPB"/>
    <property type="match status" value="1"/>
</dbReference>
<evidence type="ECO:0000256" key="9">
    <source>
        <dbReference type="PROSITE-ProRule" id="PRU00284"/>
    </source>
</evidence>
<sequence>MAQRLGLGFGLLLSLLILTTLIGIQRVGMIDRTLTDVGEGATIKQRMAINFRGSVHDRAIALRDLVLSEDAGQQAGFLRDIERLQKFYDEARHGMQTVFANTPSSEQERRLLSDIEHIEQRALDYSDQLVKLRGDAARQMLLKQVSPAYSTWLQLINAFIDHQEALISADVARVRATAGGFATLMLVISSLAVLVSLVVSLVLIRHLRSTLGAEPHEVAAVIQRLAEGELEQAIHTRHPDSVMAAVGDTVQRLAQTLRDVSNVAGELRESSAQLRETASNNNRQIRLQSSEAEQMATAVNQMAATVSEVAGYASQAAAATRNADAEVETGNLRVSRTASAVQSLANTLETAADTVQQLSRDSASIETIIEVINAIAEQTNLLALNAAIEAARAGEHGRGFAVVADEVRSLANRTQASTREIQQMITTLQDGAANAVEVMQTSRELAQDTVQQVHEAEAALTRIRQEVGAINDMNAQIASAAEQQSVVAEEVNQNITRIHNATVETSAGSDQVTASSRELAELAERLRAQVKFFRWA</sequence>
<dbReference type="GO" id="GO:0005886">
    <property type="term" value="C:plasma membrane"/>
    <property type="evidence" value="ECO:0007669"/>
    <property type="project" value="UniProtKB-SubCell"/>
</dbReference>
<dbReference type="GO" id="GO:0004888">
    <property type="term" value="F:transmembrane signaling receptor activity"/>
    <property type="evidence" value="ECO:0007669"/>
    <property type="project" value="InterPro"/>
</dbReference>
<evidence type="ECO:0000313" key="13">
    <source>
        <dbReference type="Proteomes" id="UP000265745"/>
    </source>
</evidence>
<gene>
    <name evidence="12" type="ORF">C2846_04910</name>
</gene>
<dbReference type="Proteomes" id="UP000265745">
    <property type="component" value="Unassembled WGS sequence"/>
</dbReference>
<dbReference type="PRINTS" id="PR00260">
    <property type="entry name" value="CHEMTRNSDUCR"/>
</dbReference>
<organism evidence="12 13">
    <name type="scientific">Pseudomonas jilinensis</name>
    <dbReference type="NCBI Taxonomy" id="2078689"/>
    <lineage>
        <taxon>Bacteria</taxon>
        <taxon>Pseudomonadati</taxon>
        <taxon>Pseudomonadota</taxon>
        <taxon>Gammaproteobacteria</taxon>
        <taxon>Pseudomonadales</taxon>
        <taxon>Pseudomonadaceae</taxon>
        <taxon>Pseudomonas</taxon>
    </lineage>
</organism>
<evidence type="ECO:0000256" key="4">
    <source>
        <dbReference type="ARBA" id="ARBA00022692"/>
    </source>
</evidence>
<dbReference type="PANTHER" id="PTHR32089:SF119">
    <property type="entry name" value="METHYL-ACCEPTING CHEMOTAXIS PROTEIN CTPL"/>
    <property type="match status" value="1"/>
</dbReference>
<dbReference type="GO" id="GO:0007165">
    <property type="term" value="P:signal transduction"/>
    <property type="evidence" value="ECO:0007669"/>
    <property type="project" value="UniProtKB-KW"/>
</dbReference>
<dbReference type="CDD" id="cd19411">
    <property type="entry name" value="MCP2201-like_sensor"/>
    <property type="match status" value="1"/>
</dbReference>
<dbReference type="Gene3D" id="1.10.287.950">
    <property type="entry name" value="Methyl-accepting chemotaxis protein"/>
    <property type="match status" value="1"/>
</dbReference>
<dbReference type="InterPro" id="IPR004089">
    <property type="entry name" value="MCPsignal_dom"/>
</dbReference>
<keyword evidence="5 10" id="KW-1133">Transmembrane helix</keyword>
<evidence type="ECO:0000259" key="11">
    <source>
        <dbReference type="PROSITE" id="PS50111"/>
    </source>
</evidence>
<evidence type="ECO:0000256" key="2">
    <source>
        <dbReference type="ARBA" id="ARBA00022475"/>
    </source>
</evidence>
<keyword evidence="2" id="KW-1003">Cell membrane</keyword>
<dbReference type="InterPro" id="IPR004090">
    <property type="entry name" value="Chemotax_Me-accpt_rcpt"/>
</dbReference>
<evidence type="ECO:0000256" key="1">
    <source>
        <dbReference type="ARBA" id="ARBA00004651"/>
    </source>
</evidence>
<evidence type="ECO:0000256" key="10">
    <source>
        <dbReference type="SAM" id="Phobius"/>
    </source>
</evidence>
<evidence type="ECO:0000313" key="12">
    <source>
        <dbReference type="EMBL" id="RHW22394.1"/>
    </source>
</evidence>
<dbReference type="FunFam" id="1.10.287.950:FF:000001">
    <property type="entry name" value="Methyl-accepting chemotaxis sensory transducer"/>
    <property type="match status" value="1"/>
</dbReference>
<dbReference type="CDD" id="cd11386">
    <property type="entry name" value="MCP_signal"/>
    <property type="match status" value="1"/>
</dbReference>
<evidence type="ECO:0000256" key="3">
    <source>
        <dbReference type="ARBA" id="ARBA00022481"/>
    </source>
</evidence>
<dbReference type="PROSITE" id="PS50111">
    <property type="entry name" value="CHEMOTAXIS_TRANSDUC_2"/>
    <property type="match status" value="1"/>
</dbReference>
<evidence type="ECO:0000256" key="5">
    <source>
        <dbReference type="ARBA" id="ARBA00022989"/>
    </source>
</evidence>
<comment type="subcellular location">
    <subcellularLocation>
        <location evidence="1">Cell membrane</location>
        <topology evidence="1">Multi-pass membrane protein</topology>
    </subcellularLocation>
</comment>
<dbReference type="InterPro" id="IPR047347">
    <property type="entry name" value="YvaQ-like_sensor"/>
</dbReference>
<keyword evidence="13" id="KW-1185">Reference proteome</keyword>
<dbReference type="AlphaFoldDB" id="A0A396S0G8"/>
<keyword evidence="7 9" id="KW-0807">Transducer</keyword>
<dbReference type="GO" id="GO:0006935">
    <property type="term" value="P:chemotaxis"/>
    <property type="evidence" value="ECO:0007669"/>
    <property type="project" value="InterPro"/>
</dbReference>